<gene>
    <name evidence="2" type="ORF">HDA43_000627</name>
</gene>
<name>A0A852US88_9ACTN</name>
<protein>
    <submittedName>
        <fullName evidence="2">Polysaccharide pyruvyl transferase CsaB</fullName>
    </submittedName>
</protein>
<dbReference type="Proteomes" id="UP000576393">
    <property type="component" value="Unassembled WGS sequence"/>
</dbReference>
<dbReference type="InterPro" id="IPR007345">
    <property type="entry name" value="Polysacch_pyruvyl_Trfase"/>
</dbReference>
<dbReference type="EMBL" id="JACCCO010000001">
    <property type="protein sequence ID" value="NYF38468.1"/>
    <property type="molecule type" value="Genomic_DNA"/>
</dbReference>
<dbReference type="AlphaFoldDB" id="A0A852US88"/>
<keyword evidence="3" id="KW-1185">Reference proteome</keyword>
<comment type="caution">
    <text evidence="2">The sequence shown here is derived from an EMBL/GenBank/DDBJ whole genome shotgun (WGS) entry which is preliminary data.</text>
</comment>
<dbReference type="PANTHER" id="PTHR36836:SF1">
    <property type="entry name" value="COLANIC ACID BIOSYNTHESIS PROTEIN WCAK"/>
    <property type="match status" value="1"/>
</dbReference>
<organism evidence="2 3">
    <name type="scientific">Streptosporangium sandarakinum</name>
    <dbReference type="NCBI Taxonomy" id="1260955"/>
    <lineage>
        <taxon>Bacteria</taxon>
        <taxon>Bacillati</taxon>
        <taxon>Actinomycetota</taxon>
        <taxon>Actinomycetes</taxon>
        <taxon>Streptosporangiales</taxon>
        <taxon>Streptosporangiaceae</taxon>
        <taxon>Streptosporangium</taxon>
    </lineage>
</organism>
<proteinExistence type="predicted"/>
<dbReference type="Pfam" id="PF04230">
    <property type="entry name" value="PS_pyruv_trans"/>
    <property type="match status" value="1"/>
</dbReference>
<evidence type="ECO:0000259" key="1">
    <source>
        <dbReference type="Pfam" id="PF04230"/>
    </source>
</evidence>
<dbReference type="GO" id="GO:0016740">
    <property type="term" value="F:transferase activity"/>
    <property type="evidence" value="ECO:0007669"/>
    <property type="project" value="UniProtKB-KW"/>
</dbReference>
<accession>A0A852US88</accession>
<dbReference type="RefSeq" id="WP_179818211.1">
    <property type="nucleotide sequence ID" value="NZ_JACCCO010000001.1"/>
</dbReference>
<reference evidence="2 3" key="1">
    <citation type="submission" date="2020-07" db="EMBL/GenBank/DDBJ databases">
        <title>Sequencing the genomes of 1000 actinobacteria strains.</title>
        <authorList>
            <person name="Klenk H.-P."/>
        </authorList>
    </citation>
    <scope>NUCLEOTIDE SEQUENCE [LARGE SCALE GENOMIC DNA]</scope>
    <source>
        <strain evidence="2 3">DSM 45763</strain>
    </source>
</reference>
<sequence length="381" mass="41965">MNKTLGPTVGILGSYGGRNLGDEAILTSILDGIRRERPDANALVFSRCPDHTRAHYPDVEVTGWEGMSREPVSQVVARLDMLLLGGGGILYDTEARRYLRVAQLALERAVPVFTYALGAGPLTTRTDCTMARDILASAVTVTVRDEESRLALEEAGVMSPIIVTADPALLLEPEPFGRDMLRAEGIREGTRLVGMNVREPGCAAEHLDVQGYHELLAHLGDFLVNRLDADVVFVPMERDDIRHSHAVVSHMNAAARCRVLHGDYRPRQILGLTRHLDLAVGMRLHFLIFAAMRGVPLLPLPYAGKVFDFAQRIGSPALRGVVREAAGPLLAEVDRVWDERPAHTERIKARIPALRAMAATTAEYFLDQLDRRTSRVPVRAV</sequence>
<feature type="domain" description="Polysaccharide pyruvyl transferase" evidence="1">
    <location>
        <begin position="19"/>
        <end position="302"/>
    </location>
</feature>
<evidence type="ECO:0000313" key="3">
    <source>
        <dbReference type="Proteomes" id="UP000576393"/>
    </source>
</evidence>
<keyword evidence="2" id="KW-0808">Transferase</keyword>
<evidence type="ECO:0000313" key="2">
    <source>
        <dbReference type="EMBL" id="NYF38468.1"/>
    </source>
</evidence>
<dbReference type="PANTHER" id="PTHR36836">
    <property type="entry name" value="COLANIC ACID BIOSYNTHESIS PROTEIN WCAK"/>
    <property type="match status" value="1"/>
</dbReference>